<feature type="domain" description="Bromodomain protein 4 C-terminal" evidence="2">
    <location>
        <begin position="252"/>
        <end position="295"/>
    </location>
</feature>
<evidence type="ECO:0000256" key="1">
    <source>
        <dbReference type="SAM" id="MobiDB-lite"/>
    </source>
</evidence>
<feature type="region of interest" description="Disordered" evidence="1">
    <location>
        <begin position="1"/>
        <end position="272"/>
    </location>
</feature>
<dbReference type="Pfam" id="PF17105">
    <property type="entry name" value="BRD4_CDT"/>
    <property type="match status" value="1"/>
</dbReference>
<accession>F7E8L1</accession>
<dbReference type="STRING" id="13616.ENSMODP00000018187"/>
<dbReference type="Ensembl" id="ENSMODT00000018519.5">
    <property type="protein sequence ID" value="ENSMODP00000018187.5"/>
    <property type="gene ID" value="ENSMODG00000014558.5"/>
</dbReference>
<reference evidence="3" key="2">
    <citation type="submission" date="2025-08" db="UniProtKB">
        <authorList>
            <consortium name="Ensembl"/>
        </authorList>
    </citation>
    <scope>IDENTIFICATION</scope>
</reference>
<dbReference type="eggNOG" id="KOG1474">
    <property type="taxonomic scope" value="Eukaryota"/>
</dbReference>
<evidence type="ECO:0000259" key="2">
    <source>
        <dbReference type="Pfam" id="PF17105"/>
    </source>
</evidence>
<dbReference type="AlphaFoldDB" id="F7E8L1"/>
<feature type="compositionally biased region" description="Basic and acidic residues" evidence="1">
    <location>
        <begin position="153"/>
        <end position="214"/>
    </location>
</feature>
<feature type="compositionally biased region" description="Basic and acidic residues" evidence="1">
    <location>
        <begin position="103"/>
        <end position="124"/>
    </location>
</feature>
<dbReference type="PANTHER" id="PTHR22880:SF143">
    <property type="entry name" value="BROMODOMAIN-CONTAINING PROTEIN 4"/>
    <property type="match status" value="1"/>
</dbReference>
<feature type="compositionally biased region" description="Low complexity" evidence="1">
    <location>
        <begin position="139"/>
        <end position="151"/>
    </location>
</feature>
<sequence length="295" mass="33936">MPAFQGLAHQSPPQQNVQPKKQELRAASVVQSQPLVVVKEEKIHSPIIRNEPFGPSLRQDPPKHPENIKAPVHLPQRPEIKPLDVGRPVIRPPEQSAPPAVGQDKDKQKQEPKTPVAPKKDLKIKNMGSWASLVQKHPTTPSSTAKSSSDSFEQFRRAAREKEEREKALKAQAEHAEKEKERLRREQERMRSREEEDALEQARRAHEEVRRRQEQQQQQQQQQQRPEQQQPPVATASSAPQAQSSQPQASQSMLDQQRELARKREQERRRREAMAATIDMNFQSDLLAIFEENLF</sequence>
<organism evidence="3 4">
    <name type="scientific">Monodelphis domestica</name>
    <name type="common">Gray short-tailed opossum</name>
    <dbReference type="NCBI Taxonomy" id="13616"/>
    <lineage>
        <taxon>Eukaryota</taxon>
        <taxon>Metazoa</taxon>
        <taxon>Chordata</taxon>
        <taxon>Craniata</taxon>
        <taxon>Vertebrata</taxon>
        <taxon>Euteleostomi</taxon>
        <taxon>Mammalia</taxon>
        <taxon>Metatheria</taxon>
        <taxon>Didelphimorphia</taxon>
        <taxon>Didelphidae</taxon>
        <taxon>Monodelphis</taxon>
    </lineage>
</organism>
<dbReference type="HOGENOM" id="CLU_001499_0_3_1"/>
<dbReference type="InterPro" id="IPR050935">
    <property type="entry name" value="Bromo_chromatin_reader"/>
</dbReference>
<dbReference type="InParanoid" id="F7E8L1"/>
<dbReference type="Bgee" id="ENSMODG00000014558">
    <property type="expression patterns" value="Expressed in cerebellum and 17 other cell types or tissues"/>
</dbReference>
<evidence type="ECO:0000313" key="4">
    <source>
        <dbReference type="Proteomes" id="UP000002280"/>
    </source>
</evidence>
<protein>
    <recommendedName>
        <fullName evidence="2">Bromodomain protein 4 C-terminal domain-containing protein</fullName>
    </recommendedName>
</protein>
<dbReference type="InterPro" id="IPR031354">
    <property type="entry name" value="BRD4_CDT"/>
</dbReference>
<dbReference type="PANTHER" id="PTHR22880">
    <property type="entry name" value="FALZ-RELATED BROMODOMAIN-CONTAINING PROTEINS"/>
    <property type="match status" value="1"/>
</dbReference>
<keyword evidence="4" id="KW-1185">Reference proteome</keyword>
<name>F7E8L1_MONDO</name>
<feature type="compositionally biased region" description="Low complexity" evidence="1">
    <location>
        <begin position="215"/>
        <end position="252"/>
    </location>
</feature>
<reference evidence="3" key="3">
    <citation type="submission" date="2025-09" db="UniProtKB">
        <authorList>
            <consortium name="Ensembl"/>
        </authorList>
    </citation>
    <scope>IDENTIFICATION</scope>
</reference>
<evidence type="ECO:0000313" key="3">
    <source>
        <dbReference type="Ensembl" id="ENSMODP00000018187.5"/>
    </source>
</evidence>
<proteinExistence type="predicted"/>
<dbReference type="Proteomes" id="UP000002280">
    <property type="component" value="Chromosome 3"/>
</dbReference>
<dbReference type="OMA" id="HTIDINF"/>
<reference evidence="3 4" key="1">
    <citation type="journal article" date="2007" name="Nature">
        <title>Genome of the marsupial Monodelphis domestica reveals innovation in non-coding sequences.</title>
        <authorList>
            <person name="Mikkelsen T.S."/>
            <person name="Wakefield M.J."/>
            <person name="Aken B."/>
            <person name="Amemiya C.T."/>
            <person name="Chang J.L."/>
            <person name="Duke S."/>
            <person name="Garber M."/>
            <person name="Gentles A.J."/>
            <person name="Goodstadt L."/>
            <person name="Heger A."/>
            <person name="Jurka J."/>
            <person name="Kamal M."/>
            <person name="Mauceli E."/>
            <person name="Searle S.M."/>
            <person name="Sharpe T."/>
            <person name="Baker M.L."/>
            <person name="Batzer M.A."/>
            <person name="Benos P.V."/>
            <person name="Belov K."/>
            <person name="Clamp M."/>
            <person name="Cook A."/>
            <person name="Cuff J."/>
            <person name="Das R."/>
            <person name="Davidow L."/>
            <person name="Deakin J.E."/>
            <person name="Fazzari M.J."/>
            <person name="Glass J.L."/>
            <person name="Grabherr M."/>
            <person name="Greally J.M."/>
            <person name="Gu W."/>
            <person name="Hore T.A."/>
            <person name="Huttley G.A."/>
            <person name="Kleber M."/>
            <person name="Jirtle R.L."/>
            <person name="Koina E."/>
            <person name="Lee J.T."/>
            <person name="Mahony S."/>
            <person name="Marra M.A."/>
            <person name="Miller R.D."/>
            <person name="Nicholls R.D."/>
            <person name="Oda M."/>
            <person name="Papenfuss A.T."/>
            <person name="Parra Z.E."/>
            <person name="Pollock D.D."/>
            <person name="Ray D.A."/>
            <person name="Schein J.E."/>
            <person name="Speed T.P."/>
            <person name="Thompson K."/>
            <person name="VandeBerg J.L."/>
            <person name="Wade C.M."/>
            <person name="Walker J.A."/>
            <person name="Waters P.D."/>
            <person name="Webber C."/>
            <person name="Weidman J.R."/>
            <person name="Xie X."/>
            <person name="Zody M.C."/>
            <person name="Baldwin J."/>
            <person name="Abdouelleil A."/>
            <person name="Abdulkadir J."/>
            <person name="Abebe A."/>
            <person name="Abera B."/>
            <person name="Abreu J."/>
            <person name="Acer S.C."/>
            <person name="Aftuck L."/>
            <person name="Alexander A."/>
            <person name="An P."/>
            <person name="Anderson E."/>
            <person name="Anderson S."/>
            <person name="Arachi H."/>
            <person name="Azer M."/>
            <person name="Bachantsang P."/>
            <person name="Barry A."/>
            <person name="Bayul T."/>
            <person name="Berlin A."/>
            <person name="Bessette D."/>
            <person name="Bloom T."/>
            <person name="Bloom T."/>
            <person name="Boguslavskiy L."/>
            <person name="Bonnet C."/>
            <person name="Boukhgalter B."/>
            <person name="Bourzgui I."/>
            <person name="Brown A."/>
            <person name="Cahill P."/>
            <person name="Channer S."/>
            <person name="Cheshatsang Y."/>
            <person name="Chuda L."/>
            <person name="Citroen M."/>
            <person name="Collymore A."/>
            <person name="Cooke P."/>
            <person name="Costello M."/>
            <person name="D'Aco K."/>
            <person name="Daza R."/>
            <person name="De Haan G."/>
            <person name="DeGray S."/>
            <person name="DeMaso C."/>
            <person name="Dhargay N."/>
            <person name="Dooley K."/>
            <person name="Dooley E."/>
            <person name="Doricent M."/>
            <person name="Dorje P."/>
            <person name="Dorjee K."/>
            <person name="Dupes A."/>
            <person name="Elong R."/>
            <person name="Falk J."/>
            <person name="Farina A."/>
            <person name="Faro S."/>
            <person name="Ferguson D."/>
            <person name="Fisher S."/>
            <person name="Foley C.D."/>
            <person name="Franke A."/>
            <person name="Friedrich D."/>
            <person name="Gadbois L."/>
            <person name="Gearin G."/>
            <person name="Gearin C.R."/>
            <person name="Giannoukos G."/>
            <person name="Goode T."/>
            <person name="Graham J."/>
            <person name="Grandbois E."/>
            <person name="Grewal S."/>
            <person name="Gyaltsen K."/>
            <person name="Hafez N."/>
            <person name="Hagos B."/>
            <person name="Hall J."/>
            <person name="Henson C."/>
            <person name="Hollinger A."/>
            <person name="Honan T."/>
            <person name="Huard M.D."/>
            <person name="Hughes L."/>
            <person name="Hurhula B."/>
            <person name="Husby M.E."/>
            <person name="Kamat A."/>
            <person name="Kanga B."/>
            <person name="Kashin S."/>
            <person name="Khazanovich D."/>
            <person name="Kisner P."/>
            <person name="Lance K."/>
            <person name="Lara M."/>
            <person name="Lee W."/>
            <person name="Lennon N."/>
            <person name="Letendre F."/>
            <person name="LeVine R."/>
            <person name="Lipovsky A."/>
            <person name="Liu X."/>
            <person name="Liu J."/>
            <person name="Liu S."/>
            <person name="Lokyitsang T."/>
            <person name="Lokyitsang Y."/>
            <person name="Lubonja R."/>
            <person name="Lui A."/>
            <person name="MacDonald P."/>
            <person name="Magnisalis V."/>
            <person name="Maru K."/>
            <person name="Matthews C."/>
            <person name="McCusker W."/>
            <person name="McDonough S."/>
            <person name="Mehta T."/>
            <person name="Meldrim J."/>
            <person name="Meneus L."/>
            <person name="Mihai O."/>
            <person name="Mihalev A."/>
            <person name="Mihova T."/>
            <person name="Mittelman R."/>
            <person name="Mlenga V."/>
            <person name="Montmayeur A."/>
            <person name="Mulrain L."/>
            <person name="Navidi A."/>
            <person name="Naylor J."/>
            <person name="Negash T."/>
            <person name="Nguyen T."/>
            <person name="Nguyen N."/>
            <person name="Nicol R."/>
            <person name="Norbu C."/>
            <person name="Norbu N."/>
            <person name="Novod N."/>
            <person name="O'Neill B."/>
            <person name="Osman S."/>
            <person name="Markiewicz E."/>
            <person name="Oyono O.L."/>
            <person name="Patti C."/>
            <person name="Phunkhang P."/>
            <person name="Pierre F."/>
            <person name="Priest M."/>
            <person name="Raghuraman S."/>
            <person name="Rege F."/>
            <person name="Reyes R."/>
            <person name="Rise C."/>
            <person name="Rogov P."/>
            <person name="Ross K."/>
            <person name="Ryan E."/>
            <person name="Settipalli S."/>
            <person name="Shea T."/>
            <person name="Sherpa N."/>
            <person name="Shi L."/>
            <person name="Shih D."/>
            <person name="Sparrow T."/>
            <person name="Spaulding J."/>
            <person name="Stalker J."/>
            <person name="Stange-Thomann N."/>
            <person name="Stavropoulos S."/>
            <person name="Stone C."/>
            <person name="Strader C."/>
            <person name="Tesfaye S."/>
            <person name="Thomson T."/>
            <person name="Thoulutsang Y."/>
            <person name="Thoulutsang D."/>
            <person name="Topham K."/>
            <person name="Topping I."/>
            <person name="Tsamla T."/>
            <person name="Vassiliev H."/>
            <person name="Vo A."/>
            <person name="Wangchuk T."/>
            <person name="Wangdi T."/>
            <person name="Weiand M."/>
            <person name="Wilkinson J."/>
            <person name="Wilson A."/>
            <person name="Yadav S."/>
            <person name="Young G."/>
            <person name="Yu Q."/>
            <person name="Zembek L."/>
            <person name="Zhong D."/>
            <person name="Zimmer A."/>
            <person name="Zwirko Z."/>
            <person name="Jaffe D.B."/>
            <person name="Alvarez P."/>
            <person name="Brockman W."/>
            <person name="Butler J."/>
            <person name="Chin C."/>
            <person name="Gnerre S."/>
            <person name="MacCallum I."/>
            <person name="Graves J.A."/>
            <person name="Ponting C.P."/>
            <person name="Breen M."/>
            <person name="Samollow P.B."/>
            <person name="Lander E.S."/>
            <person name="Lindblad-Toh K."/>
        </authorList>
    </citation>
    <scope>NUCLEOTIDE SEQUENCE [LARGE SCALE GENOMIC DNA]</scope>
</reference>
<feature type="compositionally biased region" description="Basic and acidic residues" evidence="1">
    <location>
        <begin position="256"/>
        <end position="272"/>
    </location>
</feature>
<dbReference type="GeneTree" id="ENSGT00940000162790"/>